<sequence length="43" mass="5172">MKLLLSLKNNPFIIKDCKFFAVFFCDRLQKIQDGKKRKNIIQK</sequence>
<accession>A0A1G6N4L4</accession>
<gene>
    <name evidence="1" type="ORF">SAMN04487864_1129</name>
</gene>
<reference evidence="2" key="1">
    <citation type="submission" date="2016-10" db="EMBL/GenBank/DDBJ databases">
        <authorList>
            <person name="Varghese N."/>
            <person name="Submissions S."/>
        </authorList>
    </citation>
    <scope>NUCLEOTIDE SEQUENCE [LARGE SCALE GENOMIC DNA]</scope>
    <source>
        <strain evidence="2">DSM 11005</strain>
    </source>
</reference>
<dbReference type="AlphaFoldDB" id="A0A1G6N4L4"/>
<proteinExistence type="predicted"/>
<name>A0A1G6N4L4_9FIRM</name>
<organism evidence="1 2">
    <name type="scientific">Succiniclasticum ruminis</name>
    <dbReference type="NCBI Taxonomy" id="40841"/>
    <lineage>
        <taxon>Bacteria</taxon>
        <taxon>Bacillati</taxon>
        <taxon>Bacillota</taxon>
        <taxon>Negativicutes</taxon>
        <taxon>Acidaminococcales</taxon>
        <taxon>Acidaminococcaceae</taxon>
        <taxon>Succiniclasticum</taxon>
    </lineage>
</organism>
<evidence type="ECO:0000313" key="1">
    <source>
        <dbReference type="EMBL" id="SDC62769.1"/>
    </source>
</evidence>
<dbReference type="EMBL" id="FMYW01000012">
    <property type="protein sequence ID" value="SDC62769.1"/>
    <property type="molecule type" value="Genomic_DNA"/>
</dbReference>
<dbReference type="Proteomes" id="UP000198943">
    <property type="component" value="Unassembled WGS sequence"/>
</dbReference>
<protein>
    <submittedName>
        <fullName evidence="1">Uncharacterized protein</fullName>
    </submittedName>
</protein>
<evidence type="ECO:0000313" key="2">
    <source>
        <dbReference type="Proteomes" id="UP000198943"/>
    </source>
</evidence>
<keyword evidence="2" id="KW-1185">Reference proteome</keyword>